<evidence type="ECO:0000313" key="3">
    <source>
        <dbReference type="EMBL" id="KAF8561077.1"/>
    </source>
</evidence>
<feature type="compositionally biased region" description="Polar residues" evidence="2">
    <location>
        <begin position="178"/>
        <end position="192"/>
    </location>
</feature>
<evidence type="ECO:0000256" key="2">
    <source>
        <dbReference type="SAM" id="MobiDB-lite"/>
    </source>
</evidence>
<proteinExistence type="inferred from homology"/>
<evidence type="ECO:0000256" key="1">
    <source>
        <dbReference type="ARBA" id="ARBA00008839"/>
    </source>
</evidence>
<dbReference type="InterPro" id="IPR005026">
    <property type="entry name" value="SAPAP"/>
</dbReference>
<dbReference type="PANTHER" id="PTHR12353:SF31">
    <property type="entry name" value="LD44824P"/>
    <property type="match status" value="1"/>
</dbReference>
<keyword evidence="4" id="KW-1185">Reference proteome</keyword>
<feature type="compositionally biased region" description="Low complexity" evidence="2">
    <location>
        <begin position="567"/>
        <end position="589"/>
    </location>
</feature>
<name>A0A8T0D3H1_9TREM</name>
<feature type="compositionally biased region" description="Polar residues" evidence="2">
    <location>
        <begin position="201"/>
        <end position="212"/>
    </location>
</feature>
<dbReference type="Pfam" id="PF03359">
    <property type="entry name" value="GKAP"/>
    <property type="match status" value="1"/>
</dbReference>
<dbReference type="Proteomes" id="UP000699462">
    <property type="component" value="Unassembled WGS sequence"/>
</dbReference>
<feature type="region of interest" description="Disordered" evidence="2">
    <location>
        <begin position="848"/>
        <end position="867"/>
    </location>
</feature>
<feature type="region of interest" description="Disordered" evidence="2">
    <location>
        <begin position="178"/>
        <end position="213"/>
    </location>
</feature>
<dbReference type="GO" id="GO:0060090">
    <property type="term" value="F:molecular adaptor activity"/>
    <property type="evidence" value="ECO:0007669"/>
    <property type="project" value="TreeGrafter"/>
</dbReference>
<dbReference type="AlphaFoldDB" id="A0A8T0D3H1"/>
<comment type="caution">
    <text evidence="3">The sequence shown here is derived from an EMBL/GenBank/DDBJ whole genome shotgun (WGS) entry which is preliminary data.</text>
</comment>
<organism evidence="3 4">
    <name type="scientific">Paragonimus westermani</name>
    <dbReference type="NCBI Taxonomy" id="34504"/>
    <lineage>
        <taxon>Eukaryota</taxon>
        <taxon>Metazoa</taxon>
        <taxon>Spiralia</taxon>
        <taxon>Lophotrochozoa</taxon>
        <taxon>Platyhelminthes</taxon>
        <taxon>Trematoda</taxon>
        <taxon>Digenea</taxon>
        <taxon>Plagiorchiida</taxon>
        <taxon>Troglotremata</taxon>
        <taxon>Troglotrematidae</taxon>
        <taxon>Paragonimus</taxon>
    </lineage>
</organism>
<comment type="similarity">
    <text evidence="1">Belongs to the SAPAP family.</text>
</comment>
<gene>
    <name evidence="3" type="ORF">P879_04004</name>
</gene>
<evidence type="ECO:0008006" key="5">
    <source>
        <dbReference type="Google" id="ProtNLM"/>
    </source>
</evidence>
<feature type="region of interest" description="Disordered" evidence="2">
    <location>
        <begin position="559"/>
        <end position="605"/>
    </location>
</feature>
<protein>
    <recommendedName>
        <fullName evidence="5">Disks large-associated protein 1</fullName>
    </recommendedName>
</protein>
<reference evidence="3 4" key="1">
    <citation type="submission" date="2019-07" db="EMBL/GenBank/DDBJ databases">
        <title>Annotation for the trematode Paragonimus westermani.</title>
        <authorList>
            <person name="Choi Y.-J."/>
        </authorList>
    </citation>
    <scope>NUCLEOTIDE SEQUENCE [LARGE SCALE GENOMIC DNA]</scope>
    <source>
        <strain evidence="3">180907_Pwestermani</strain>
    </source>
</reference>
<dbReference type="GO" id="GO:0023052">
    <property type="term" value="P:signaling"/>
    <property type="evidence" value="ECO:0007669"/>
    <property type="project" value="InterPro"/>
</dbReference>
<dbReference type="EMBL" id="JTDF01022007">
    <property type="protein sequence ID" value="KAF8561077.1"/>
    <property type="molecule type" value="Genomic_DNA"/>
</dbReference>
<feature type="region of interest" description="Disordered" evidence="2">
    <location>
        <begin position="461"/>
        <end position="480"/>
    </location>
</feature>
<sequence length="906" mass="99027">MVEAHNCNTVLSASRQHLLRSEVLAFFTPVSSHVNSQFNFSSTPRTNIVEAVQPHTKTVTVECDMGLVQNHSCQGQSEGMDRVEKMESVSCFRMDRLDSVVNPNATAKLDRMAKQLGFHLPTRVDTALSQDDCGWDDLQMEDHSKANCGSEDQCLNKQSYHPKRSVFSTIMKRLSMSRTKGVQNSMNANSGELSKIGTPENMDTVTQRNSSGPGRFRKWLHRRIWKSKGPLPKSPAPDQSVTSLTSAEAILEVNGFSFLHDEVSRPSCEDSGRLTDRPLRCTQVRNSLLDPEQARQCASLEELSGHASYLLPSDGPCPPYSTVRQESIDNRLNSGESPVDAFQCSVIDDQLHTRMANNSATNSSYASPHPTTAAFVPSCLVREHSIRSVGDRGKGRVHFLYNSDNEVASSNTVSVLSALSEAKLFQPTKPPPPFLSTHVPSYVGVSVAAFGYSGYGRNSVSSHSLPTSKNSVQPPSTSFSRSQFLDSTVTRGCPPGVQHSPDRVGTRTVCPTLHPKRLAIKNFANKDESLVGARPVAGASIDEPNTSSLGTTSALSNDLSVNRQGAPQPDSSSPCDSPSEIGDSSASGARLRRSRTRSHTAALDDQEHWQRSSLIMLAVAHASPRPRAVTLSETLPVTLVTETDTSKFFQPELSVTDASSSTVSPTASNVVNHFDSNNHLPDTLECSTKPFLHSSAESPIVDGHYFLNKVNQTEADLTSLITQTESYLQTEVLDEETSGLLRTAIGKGRLLISEKFAQFRGLCQQNLDCETARLRNVPVNNQLDTRVSDLDGFWAMVTLQVDDVHALFDRIEAVRGNNWKSVTQEDTCLPADPRAKVNGQRMKLRTSSTKCVPGSAGQRQRGDSKARLEARKRLEMIKREMRAKKSAADVTGTAQPGIEEESFIAV</sequence>
<dbReference type="GO" id="GO:0099572">
    <property type="term" value="C:postsynaptic specialization"/>
    <property type="evidence" value="ECO:0007669"/>
    <property type="project" value="TreeGrafter"/>
</dbReference>
<dbReference type="OrthoDB" id="10023951at2759"/>
<dbReference type="GO" id="GO:0098978">
    <property type="term" value="C:glutamatergic synapse"/>
    <property type="evidence" value="ECO:0007669"/>
    <property type="project" value="TreeGrafter"/>
</dbReference>
<dbReference type="PANTHER" id="PTHR12353">
    <property type="entry name" value="DISKS LARGE-ASSOCIATED PROTEIN DAP SAP90/PSD-95-ASSOCIATED PROTEIN"/>
    <property type="match status" value="1"/>
</dbReference>
<accession>A0A8T0D3H1</accession>
<evidence type="ECO:0000313" key="4">
    <source>
        <dbReference type="Proteomes" id="UP000699462"/>
    </source>
</evidence>